<feature type="compositionally biased region" description="Polar residues" evidence="1">
    <location>
        <begin position="1"/>
        <end position="10"/>
    </location>
</feature>
<dbReference type="EMBL" id="JACAZH010000007">
    <property type="protein sequence ID" value="KAF7364453.1"/>
    <property type="molecule type" value="Genomic_DNA"/>
</dbReference>
<feature type="compositionally biased region" description="Acidic residues" evidence="1">
    <location>
        <begin position="556"/>
        <end position="567"/>
    </location>
</feature>
<sequence length="668" mass="75359">MPSTRLSAESTPVEKPPQQRSVSARSDVHARREPDLGAKHGGDGWRTVNNYISGGQGGMGGNGLRGRGGAGGAGESPTLHYEINGEHIVVNTFKGSEPTPSDFLRIPLGNLDLRSEIRVDAASGAVWRHREQKGTSVRRMYSARVVGHSEPMTVALYQGHNAEEEWKRDLTRYSGLRHPHILQIYASASSSGMHAVVFHDDLIPYRQFVDSFRHSVILKACIIWYAAADWNSAYIYGTHNMPIQEQFFTNWIRRSTGRLCMEFHTEFHSATEYFPGPRERPPPQSILSLQDPNQESLIISSLGYPEWHSLCESYLYQYRSNYVSVRAEVTLGSIIHWPSGSRIEHAIEIASATEVQNEWSGWHRAMEEDDSAIRDVFGKALYLDKRISAAPWLAQANYIFSQLKINLNHEDFNLVNRVLFTLKIGKTAQNPPDGYLFLCSPKDFETGPTSFRWPDQPAYWSLNPSGSNPLSDEEAWRLGFPSITRRTRVDTVYWDETVYAGLRKFDECKGFDPESQDLAKELGHPLYELCVQTSVATSWGLPVDPEDESNYPSSYSEEEYSTEDEMESNSHLASSCVEVLTTDDENFLEEFSSDESDCSNSYPDDGVLEIESNQELTAENDDSLRELLSHDAVVGQQYLIGELAELVKFGLIVVLGLMTLYEYIRVLF</sequence>
<reference evidence="2" key="1">
    <citation type="submission" date="2020-05" db="EMBL/GenBank/DDBJ databases">
        <title>Mycena genomes resolve the evolution of fungal bioluminescence.</title>
        <authorList>
            <person name="Tsai I.J."/>
        </authorList>
    </citation>
    <scope>NUCLEOTIDE SEQUENCE</scope>
    <source>
        <strain evidence="2">160909Yilan</strain>
    </source>
</reference>
<evidence type="ECO:0000313" key="2">
    <source>
        <dbReference type="EMBL" id="KAF7364453.1"/>
    </source>
</evidence>
<feature type="region of interest" description="Disordered" evidence="1">
    <location>
        <begin position="541"/>
        <end position="568"/>
    </location>
</feature>
<proteinExistence type="predicted"/>
<evidence type="ECO:0000256" key="1">
    <source>
        <dbReference type="SAM" id="MobiDB-lite"/>
    </source>
</evidence>
<comment type="caution">
    <text evidence="2">The sequence shown here is derived from an EMBL/GenBank/DDBJ whole genome shotgun (WGS) entry which is preliminary data.</text>
</comment>
<protein>
    <recommendedName>
        <fullName evidence="4">Protein kinase domain-containing protein</fullName>
    </recommendedName>
</protein>
<name>A0A8H7DA32_9AGAR</name>
<feature type="region of interest" description="Disordered" evidence="1">
    <location>
        <begin position="1"/>
        <end position="44"/>
    </location>
</feature>
<accession>A0A8H7DA32</accession>
<keyword evidence="3" id="KW-1185">Reference proteome</keyword>
<gene>
    <name evidence="2" type="ORF">MSAN_01106400</name>
</gene>
<evidence type="ECO:0000313" key="3">
    <source>
        <dbReference type="Proteomes" id="UP000623467"/>
    </source>
</evidence>
<organism evidence="2 3">
    <name type="scientific">Mycena sanguinolenta</name>
    <dbReference type="NCBI Taxonomy" id="230812"/>
    <lineage>
        <taxon>Eukaryota</taxon>
        <taxon>Fungi</taxon>
        <taxon>Dikarya</taxon>
        <taxon>Basidiomycota</taxon>
        <taxon>Agaricomycotina</taxon>
        <taxon>Agaricomycetes</taxon>
        <taxon>Agaricomycetidae</taxon>
        <taxon>Agaricales</taxon>
        <taxon>Marasmiineae</taxon>
        <taxon>Mycenaceae</taxon>
        <taxon>Mycena</taxon>
    </lineage>
</organism>
<evidence type="ECO:0008006" key="4">
    <source>
        <dbReference type="Google" id="ProtNLM"/>
    </source>
</evidence>
<dbReference type="OrthoDB" id="3063557at2759"/>
<feature type="compositionally biased region" description="Basic and acidic residues" evidence="1">
    <location>
        <begin position="26"/>
        <end position="43"/>
    </location>
</feature>
<dbReference type="AlphaFoldDB" id="A0A8H7DA32"/>
<dbReference type="Proteomes" id="UP000623467">
    <property type="component" value="Unassembled WGS sequence"/>
</dbReference>